<name>A0ABZ0PAD3_9BACT</name>
<reference evidence="19" key="1">
    <citation type="submission" date="2023-11" db="EMBL/GenBank/DDBJ databases">
        <title>Completed genome sequence of Mycoplasma equirhinis type strain M432/72.</title>
        <authorList>
            <person name="Spergser J."/>
        </authorList>
    </citation>
    <scope>NUCLEOTIDE SEQUENCE [LARGE SCALE GENOMIC DNA]</scope>
    <source>
        <strain evidence="19">M432/72</strain>
    </source>
</reference>
<evidence type="ECO:0000256" key="1">
    <source>
        <dbReference type="ARBA" id="ARBA00001668"/>
    </source>
</evidence>
<keyword evidence="7 16" id="KW-0863">Zinc-finger</keyword>
<dbReference type="NCBIfam" id="NF002211">
    <property type="entry name" value="PRK01103.1"/>
    <property type="match status" value="1"/>
</dbReference>
<feature type="domain" description="FPG-type" evidence="17">
    <location>
        <begin position="239"/>
        <end position="273"/>
    </location>
</feature>
<dbReference type="GO" id="GO:0008534">
    <property type="term" value="F:oxidized purine nucleobase lesion DNA N-glycosylase activity"/>
    <property type="evidence" value="ECO:0007669"/>
    <property type="project" value="UniProtKB-EC"/>
</dbReference>
<dbReference type="Gene3D" id="1.10.8.50">
    <property type="match status" value="1"/>
</dbReference>
<dbReference type="SMART" id="SM01232">
    <property type="entry name" value="H2TH"/>
    <property type="match status" value="1"/>
</dbReference>
<evidence type="ECO:0000256" key="8">
    <source>
        <dbReference type="ARBA" id="ARBA00022801"/>
    </source>
</evidence>
<dbReference type="SUPFAM" id="SSF46946">
    <property type="entry name" value="S13-like H2TH domain"/>
    <property type="match status" value="1"/>
</dbReference>
<keyword evidence="6" id="KW-0227">DNA damage</keyword>
<evidence type="ECO:0000256" key="2">
    <source>
        <dbReference type="ARBA" id="ARBA00001947"/>
    </source>
</evidence>
<evidence type="ECO:0000259" key="18">
    <source>
        <dbReference type="PROSITE" id="PS51068"/>
    </source>
</evidence>
<keyword evidence="20" id="KW-1185">Reference proteome</keyword>
<evidence type="ECO:0000256" key="4">
    <source>
        <dbReference type="ARBA" id="ARBA00011245"/>
    </source>
</evidence>
<organism evidence="19 20">
    <name type="scientific">Metamycoplasma equirhinis</name>
    <dbReference type="NCBI Taxonomy" id="92402"/>
    <lineage>
        <taxon>Bacteria</taxon>
        <taxon>Bacillati</taxon>
        <taxon>Mycoplasmatota</taxon>
        <taxon>Mycoplasmoidales</taxon>
        <taxon>Metamycoplasmataceae</taxon>
        <taxon>Metamycoplasma</taxon>
    </lineage>
</organism>
<evidence type="ECO:0000256" key="6">
    <source>
        <dbReference type="ARBA" id="ARBA00022763"/>
    </source>
</evidence>
<protein>
    <submittedName>
        <fullName evidence="19">DNA-formamidopyrimidine glycosylase</fullName>
        <ecNumber evidence="19">3.2.2.23</ecNumber>
    </submittedName>
</protein>
<comment type="similarity">
    <text evidence="3">Belongs to the FPG family.</text>
</comment>
<dbReference type="Pfam" id="PF06831">
    <property type="entry name" value="H2TH"/>
    <property type="match status" value="1"/>
</dbReference>
<dbReference type="Pfam" id="PF06827">
    <property type="entry name" value="zf-FPG_IleRS"/>
    <property type="match status" value="1"/>
</dbReference>
<dbReference type="InterPro" id="IPR020629">
    <property type="entry name" value="FPG_Glyclase"/>
</dbReference>
<evidence type="ECO:0000256" key="11">
    <source>
        <dbReference type="ARBA" id="ARBA00023204"/>
    </source>
</evidence>
<dbReference type="RefSeq" id="WP_140031298.1">
    <property type="nucleotide sequence ID" value="NZ_CP137845.1"/>
</dbReference>
<dbReference type="SUPFAM" id="SSF81624">
    <property type="entry name" value="N-terminal domain of MutM-like DNA repair proteins"/>
    <property type="match status" value="1"/>
</dbReference>
<accession>A0ABZ0PAD3</accession>
<dbReference type="SMART" id="SM00898">
    <property type="entry name" value="Fapy_DNA_glyco"/>
    <property type="match status" value="1"/>
</dbReference>
<evidence type="ECO:0000256" key="13">
    <source>
        <dbReference type="ARBA" id="ARBA00023268"/>
    </source>
</evidence>
<dbReference type="PROSITE" id="PS01242">
    <property type="entry name" value="ZF_FPG_1"/>
    <property type="match status" value="1"/>
</dbReference>
<dbReference type="InterPro" id="IPR010663">
    <property type="entry name" value="Znf_FPG/IleRS"/>
</dbReference>
<dbReference type="SUPFAM" id="SSF57716">
    <property type="entry name" value="Glucocorticoid receptor-like (DNA-binding domain)"/>
    <property type="match status" value="1"/>
</dbReference>
<keyword evidence="12" id="KW-0456">Lyase</keyword>
<keyword evidence="11" id="KW-0234">DNA repair</keyword>
<evidence type="ECO:0000256" key="15">
    <source>
        <dbReference type="ARBA" id="ARBA00044632"/>
    </source>
</evidence>
<evidence type="ECO:0000256" key="10">
    <source>
        <dbReference type="ARBA" id="ARBA00023125"/>
    </source>
</evidence>
<dbReference type="InterPro" id="IPR015886">
    <property type="entry name" value="H2TH_FPG"/>
</dbReference>
<comment type="catalytic activity">
    <reaction evidence="1">
        <text>Hydrolysis of DNA containing ring-opened 7-methylguanine residues, releasing 2,6-diamino-4-hydroxy-5-(N-methyl)formamidopyrimidine.</text>
        <dbReference type="EC" id="3.2.2.23"/>
    </reaction>
</comment>
<dbReference type="Proteomes" id="UP001303601">
    <property type="component" value="Chromosome"/>
</dbReference>
<evidence type="ECO:0000256" key="3">
    <source>
        <dbReference type="ARBA" id="ARBA00009409"/>
    </source>
</evidence>
<keyword evidence="13" id="KW-0511">Multifunctional enzyme</keyword>
<feature type="domain" description="Formamidopyrimidine-DNA glycosylase catalytic" evidence="18">
    <location>
        <begin position="2"/>
        <end position="116"/>
    </location>
</feature>
<dbReference type="InterPro" id="IPR035937">
    <property type="entry name" value="FPG_N"/>
</dbReference>
<dbReference type="PROSITE" id="PS51066">
    <property type="entry name" value="ZF_FPG_2"/>
    <property type="match status" value="1"/>
</dbReference>
<dbReference type="EC" id="3.2.2.23" evidence="19"/>
<gene>
    <name evidence="19" type="primary">mutM</name>
    <name evidence="19" type="ORF">R9B83_02595</name>
</gene>
<evidence type="ECO:0000256" key="12">
    <source>
        <dbReference type="ARBA" id="ARBA00023239"/>
    </source>
</evidence>
<comment type="subunit">
    <text evidence="4">Monomer.</text>
</comment>
<dbReference type="EMBL" id="CP137845">
    <property type="protein sequence ID" value="WPB53855.1"/>
    <property type="molecule type" value="Genomic_DNA"/>
</dbReference>
<dbReference type="PANTHER" id="PTHR22993:SF9">
    <property type="entry name" value="FORMAMIDOPYRIMIDINE-DNA GLYCOSYLASE"/>
    <property type="match status" value="1"/>
</dbReference>
<evidence type="ECO:0000256" key="5">
    <source>
        <dbReference type="ARBA" id="ARBA00022723"/>
    </source>
</evidence>
<dbReference type="InterPro" id="IPR015887">
    <property type="entry name" value="DNA_glyclase_Znf_dom_DNA_BS"/>
</dbReference>
<comment type="catalytic activity">
    <reaction evidence="15">
        <text>2'-deoxyribonucleotide-(2'-deoxyribose 5'-phosphate)-2'-deoxyribonucleotide-DNA = a 3'-end 2'-deoxyribonucleotide-(2,3-dehydro-2,3-deoxyribose 5'-phosphate)-DNA + a 5'-end 5'-phospho-2'-deoxyribonucleoside-DNA + H(+)</text>
        <dbReference type="Rhea" id="RHEA:66592"/>
        <dbReference type="Rhea" id="RHEA-COMP:13180"/>
        <dbReference type="Rhea" id="RHEA-COMP:16897"/>
        <dbReference type="Rhea" id="RHEA-COMP:17067"/>
        <dbReference type="ChEBI" id="CHEBI:15378"/>
        <dbReference type="ChEBI" id="CHEBI:136412"/>
        <dbReference type="ChEBI" id="CHEBI:157695"/>
        <dbReference type="ChEBI" id="CHEBI:167181"/>
        <dbReference type="EC" id="4.2.99.18"/>
    </reaction>
</comment>
<dbReference type="NCBIfam" id="TIGR00577">
    <property type="entry name" value="fpg"/>
    <property type="match status" value="1"/>
</dbReference>
<dbReference type="GeneID" id="94493764"/>
<evidence type="ECO:0000256" key="7">
    <source>
        <dbReference type="ARBA" id="ARBA00022771"/>
    </source>
</evidence>
<evidence type="ECO:0000256" key="9">
    <source>
        <dbReference type="ARBA" id="ARBA00022833"/>
    </source>
</evidence>
<keyword evidence="8 19" id="KW-0378">Hydrolase</keyword>
<evidence type="ECO:0000313" key="19">
    <source>
        <dbReference type="EMBL" id="WPB53855.1"/>
    </source>
</evidence>
<keyword evidence="14 19" id="KW-0326">Glycosidase</keyword>
<dbReference type="InterPro" id="IPR010979">
    <property type="entry name" value="Ribosomal_uS13-like_H2TH"/>
</dbReference>
<dbReference type="Gene3D" id="3.20.190.10">
    <property type="entry name" value="MutM-like, N-terminal"/>
    <property type="match status" value="1"/>
</dbReference>
<keyword evidence="9" id="KW-0862">Zinc</keyword>
<dbReference type="CDD" id="cd08966">
    <property type="entry name" value="EcFpg-like_N"/>
    <property type="match status" value="1"/>
</dbReference>
<evidence type="ECO:0000256" key="14">
    <source>
        <dbReference type="ARBA" id="ARBA00023295"/>
    </source>
</evidence>
<comment type="cofactor">
    <cofactor evidence="2">
        <name>Zn(2+)</name>
        <dbReference type="ChEBI" id="CHEBI:29105"/>
    </cofactor>
</comment>
<evidence type="ECO:0000259" key="17">
    <source>
        <dbReference type="PROSITE" id="PS51066"/>
    </source>
</evidence>
<dbReference type="PANTHER" id="PTHR22993">
    <property type="entry name" value="FORMAMIDOPYRIMIDINE-DNA GLYCOSYLASE"/>
    <property type="match status" value="1"/>
</dbReference>
<dbReference type="Pfam" id="PF01149">
    <property type="entry name" value="Fapy_DNA_glyco"/>
    <property type="match status" value="1"/>
</dbReference>
<sequence length="275" mass="31731">MPELPEVKVVCNALTKKVLNKEIQSLNIIKSKLFKEYDSSVFANTLKNKRILKITNKAKYIIFELSDEIILISHLRMEGKYRYLSSQTSEIPRHLMAYFIFSDQTILQYLDSRMFGTFYLRDKRDYLNKLPLSKIAPEVNSLFAKQVFDKIKKSNTAIKTKLLDQTIISGFGNIYIDEALFTAKINPLTPCSHLSEIDVIKILSAGEQIMNESFKKGGTTLFSYESLNNQIGNYQNFLKVHSDKLKFCRTCNTKILKIKVNGRGTYFCPTCQKER</sequence>
<dbReference type="InterPro" id="IPR012319">
    <property type="entry name" value="FPG_cat"/>
</dbReference>
<proteinExistence type="inferred from homology"/>
<evidence type="ECO:0000313" key="20">
    <source>
        <dbReference type="Proteomes" id="UP001303601"/>
    </source>
</evidence>
<keyword evidence="10" id="KW-0238">DNA-binding</keyword>
<dbReference type="InterPro" id="IPR000214">
    <property type="entry name" value="Znf_DNA_glyclase/AP_lyase"/>
</dbReference>
<dbReference type="PROSITE" id="PS51068">
    <property type="entry name" value="FPG_CAT"/>
    <property type="match status" value="1"/>
</dbReference>
<evidence type="ECO:0000256" key="16">
    <source>
        <dbReference type="PROSITE-ProRule" id="PRU00391"/>
    </source>
</evidence>
<keyword evidence="5" id="KW-0479">Metal-binding</keyword>